<comment type="caution">
    <text evidence="1">The sequence shown here is derived from an EMBL/GenBank/DDBJ whole genome shotgun (WGS) entry which is preliminary data.</text>
</comment>
<dbReference type="EMBL" id="JARBHB010000006">
    <property type="protein sequence ID" value="KAJ8880697.1"/>
    <property type="molecule type" value="Genomic_DNA"/>
</dbReference>
<evidence type="ECO:0000313" key="1">
    <source>
        <dbReference type="EMBL" id="KAJ8880697.1"/>
    </source>
</evidence>
<dbReference type="Proteomes" id="UP001159363">
    <property type="component" value="Chromosome 5"/>
</dbReference>
<name>A0ABQ9H8S3_9NEOP</name>
<proteinExistence type="predicted"/>
<evidence type="ECO:0000313" key="2">
    <source>
        <dbReference type="Proteomes" id="UP001159363"/>
    </source>
</evidence>
<reference evidence="1 2" key="1">
    <citation type="submission" date="2023-02" db="EMBL/GenBank/DDBJ databases">
        <title>LHISI_Scaffold_Assembly.</title>
        <authorList>
            <person name="Stuart O.P."/>
            <person name="Cleave R."/>
            <person name="Magrath M.J.L."/>
            <person name="Mikheyev A.S."/>
        </authorList>
    </citation>
    <scope>NUCLEOTIDE SEQUENCE [LARGE SCALE GENOMIC DNA]</scope>
    <source>
        <strain evidence="1">Daus_M_001</strain>
        <tissue evidence="1">Leg muscle</tissue>
    </source>
</reference>
<gene>
    <name evidence="1" type="ORF">PR048_017167</name>
</gene>
<protein>
    <submittedName>
        <fullName evidence="1">Uncharacterized protein</fullName>
    </submittedName>
</protein>
<sequence>MRHQRDWLKPLCHMNTTSHLPKQFRILQERGQEKRRGFLTIAVSKLHNEFNRLSTYDITVADVHGASEDCKDVTRNGSKSMETELRVFRWKSVEASFICAGAAVAERLTCSPPTEGGYGALPRHRHEGELDVHAGLGGGFHEGDAVLPGKPLAVLLAHHAVRTAGPHLCGGKTTVIVRLPPRRTGFNFRRGSSPDFHTWKSCRTMQMVGGFSFVESRPNIVPKALSASYLVSKALRELLTYSRDWKLSDSRNASDTIAVPEMATYTCHTRHTADPPVGNMVHETPAACHQWPANGPVTHCSTSGVAYANMLNRRGEKDAETTTQVPCKEIAPKDLSVVGKVVAELVSQLLTQQHDDHVVLRVLAYLPQPRADVVEARLVGDVVQQ</sequence>
<accession>A0ABQ9H8S3</accession>
<keyword evidence="2" id="KW-1185">Reference proteome</keyword>
<organism evidence="1 2">
    <name type="scientific">Dryococelus australis</name>
    <dbReference type="NCBI Taxonomy" id="614101"/>
    <lineage>
        <taxon>Eukaryota</taxon>
        <taxon>Metazoa</taxon>
        <taxon>Ecdysozoa</taxon>
        <taxon>Arthropoda</taxon>
        <taxon>Hexapoda</taxon>
        <taxon>Insecta</taxon>
        <taxon>Pterygota</taxon>
        <taxon>Neoptera</taxon>
        <taxon>Polyneoptera</taxon>
        <taxon>Phasmatodea</taxon>
        <taxon>Verophasmatodea</taxon>
        <taxon>Anareolatae</taxon>
        <taxon>Phasmatidae</taxon>
        <taxon>Eurycanthinae</taxon>
        <taxon>Dryococelus</taxon>
    </lineage>
</organism>